<dbReference type="RefSeq" id="WP_348388590.1">
    <property type="nucleotide sequence ID" value="NZ_CP134146.1"/>
</dbReference>
<feature type="transmembrane region" description="Helical" evidence="1">
    <location>
        <begin position="88"/>
        <end position="107"/>
    </location>
</feature>
<keyword evidence="1" id="KW-0472">Membrane</keyword>
<sequence>MNISNFRLYLFIVITCSVVAINYTFISKLLYQYHLLDKTGHFLGFLFLTWLVHSIVKLDLKLIVITLCIYAGLTEIGQSYLEFRSGQVTDFIADVLGCLSYVVIVVANKNKAKKEIA</sequence>
<evidence type="ECO:0000313" key="2">
    <source>
        <dbReference type="EMBL" id="WNC69447.1"/>
    </source>
</evidence>
<keyword evidence="3" id="KW-1185">Reference proteome</keyword>
<dbReference type="NCBIfam" id="NF037970">
    <property type="entry name" value="vanZ_1"/>
    <property type="match status" value="1"/>
</dbReference>
<accession>A0ABY9TL42</accession>
<dbReference type="EMBL" id="CP134146">
    <property type="protein sequence ID" value="WNC69447.1"/>
    <property type="molecule type" value="Genomic_DNA"/>
</dbReference>
<feature type="transmembrane region" description="Helical" evidence="1">
    <location>
        <begin position="62"/>
        <end position="81"/>
    </location>
</feature>
<evidence type="ECO:0000256" key="1">
    <source>
        <dbReference type="SAM" id="Phobius"/>
    </source>
</evidence>
<proteinExistence type="predicted"/>
<organism evidence="2 3">
    <name type="scientific">Thalassotalea nanhaiensis</name>
    <dbReference type="NCBI Taxonomy" id="3065648"/>
    <lineage>
        <taxon>Bacteria</taxon>
        <taxon>Pseudomonadati</taxon>
        <taxon>Pseudomonadota</taxon>
        <taxon>Gammaproteobacteria</taxon>
        <taxon>Alteromonadales</taxon>
        <taxon>Colwelliaceae</taxon>
        <taxon>Thalassotalea</taxon>
    </lineage>
</organism>
<feature type="transmembrane region" description="Helical" evidence="1">
    <location>
        <begin position="6"/>
        <end position="26"/>
    </location>
</feature>
<dbReference type="Proteomes" id="UP001248581">
    <property type="component" value="Chromosome"/>
</dbReference>
<keyword evidence="1" id="KW-0812">Transmembrane</keyword>
<feature type="transmembrane region" description="Helical" evidence="1">
    <location>
        <begin position="38"/>
        <end position="56"/>
    </location>
</feature>
<name>A0ABY9TL42_9GAMM</name>
<keyword evidence="1" id="KW-1133">Transmembrane helix</keyword>
<reference evidence="3" key="1">
    <citation type="submission" date="2023-09" db="EMBL/GenBank/DDBJ databases">
        <authorList>
            <person name="Li S."/>
            <person name="Li X."/>
            <person name="Zhang C."/>
            <person name="Zhao Z."/>
        </authorList>
    </citation>
    <scope>NUCLEOTIDE SEQUENCE [LARGE SCALE GENOMIC DNA]</scope>
    <source>
        <strain evidence="3">SQ345</strain>
    </source>
</reference>
<protein>
    <submittedName>
        <fullName evidence="2">VanZ family protein</fullName>
    </submittedName>
</protein>
<evidence type="ECO:0000313" key="3">
    <source>
        <dbReference type="Proteomes" id="UP001248581"/>
    </source>
</evidence>
<gene>
    <name evidence="2" type="ORF">RI845_04695</name>
</gene>